<dbReference type="AlphaFoldDB" id="A0A6B1FY16"/>
<sequence length="125" mass="14324">MSFLKKLASLFSGGGGGDNRAFPIYVFSNRCREPIMAEIDLVNSLSRDEENDDRYYTRKVLQGSGKNRCFTQVEVEIWFDRGKKVSHYEVSGGRWLTQEEYEEELVRFEAPPEEESAADDESQPG</sequence>
<proteinExistence type="predicted"/>
<reference evidence="1" key="1">
    <citation type="submission" date="2019-09" db="EMBL/GenBank/DDBJ databases">
        <title>Characterisation of the sponge microbiome using genome-centric metagenomics.</title>
        <authorList>
            <person name="Engelberts J.P."/>
            <person name="Robbins S.J."/>
            <person name="De Goeij J.M."/>
            <person name="Aranda M."/>
            <person name="Bell S.C."/>
            <person name="Webster N.S."/>
        </authorList>
    </citation>
    <scope>NUCLEOTIDE SEQUENCE</scope>
    <source>
        <strain evidence="1">SB0675_bin_29</strain>
    </source>
</reference>
<accession>A0A6B1FY16</accession>
<comment type="caution">
    <text evidence="1">The sequence shown here is derived from an EMBL/GenBank/DDBJ whole genome shotgun (WGS) entry which is preliminary data.</text>
</comment>
<gene>
    <name evidence="1" type="ORF">F4148_12015</name>
</gene>
<name>A0A6B1FY16_9CHLR</name>
<evidence type="ECO:0000313" key="1">
    <source>
        <dbReference type="EMBL" id="MYH62442.1"/>
    </source>
</evidence>
<protein>
    <submittedName>
        <fullName evidence="1">Uncharacterized protein</fullName>
    </submittedName>
</protein>
<organism evidence="1">
    <name type="scientific">Caldilineaceae bacterium SB0675_bin_29</name>
    <dbReference type="NCBI Taxonomy" id="2605266"/>
    <lineage>
        <taxon>Bacteria</taxon>
        <taxon>Bacillati</taxon>
        <taxon>Chloroflexota</taxon>
        <taxon>Caldilineae</taxon>
        <taxon>Caldilineales</taxon>
        <taxon>Caldilineaceae</taxon>
    </lineage>
</organism>
<dbReference type="EMBL" id="VYDA01000432">
    <property type="protein sequence ID" value="MYH62442.1"/>
    <property type="molecule type" value="Genomic_DNA"/>
</dbReference>